<proteinExistence type="predicted"/>
<dbReference type="AlphaFoldDB" id="A0A8H7BAQ1"/>
<dbReference type="Proteomes" id="UP000596902">
    <property type="component" value="Unassembled WGS sequence"/>
</dbReference>
<dbReference type="InterPro" id="IPR052895">
    <property type="entry name" value="HetReg/Transcr_Mod"/>
</dbReference>
<feature type="domain" description="Heterokaryon incompatibility" evidence="2">
    <location>
        <begin position="50"/>
        <end position="182"/>
    </location>
</feature>
<keyword evidence="4" id="KW-1185">Reference proteome</keyword>
<dbReference type="PANTHER" id="PTHR24148:SF64">
    <property type="entry name" value="HETEROKARYON INCOMPATIBILITY DOMAIN-CONTAINING PROTEIN"/>
    <property type="match status" value="1"/>
</dbReference>
<reference evidence="3" key="1">
    <citation type="submission" date="2020-01" db="EMBL/GenBank/DDBJ databases">
        <authorList>
            <person name="Feng Z.H.Z."/>
        </authorList>
    </citation>
    <scope>NUCLEOTIDE SEQUENCE</scope>
    <source>
        <strain evidence="3">CBS107.38</strain>
    </source>
</reference>
<name>A0A8H7BAQ1_9PLEO</name>
<protein>
    <recommendedName>
        <fullName evidence="2">Heterokaryon incompatibility domain-containing protein</fullName>
    </recommendedName>
</protein>
<evidence type="ECO:0000313" key="3">
    <source>
        <dbReference type="EMBL" id="KAF7680529.1"/>
    </source>
</evidence>
<evidence type="ECO:0000256" key="1">
    <source>
        <dbReference type="SAM" id="MobiDB-lite"/>
    </source>
</evidence>
<feature type="compositionally biased region" description="Acidic residues" evidence="1">
    <location>
        <begin position="138"/>
        <end position="151"/>
    </location>
</feature>
<gene>
    <name evidence="3" type="ORF">GT037_002180</name>
</gene>
<dbReference type="RefSeq" id="XP_038790519.1">
    <property type="nucleotide sequence ID" value="XM_038927227.1"/>
</dbReference>
<dbReference type="EMBL" id="JAAABM010000002">
    <property type="protein sequence ID" value="KAF7680529.1"/>
    <property type="molecule type" value="Genomic_DNA"/>
</dbReference>
<evidence type="ECO:0000259" key="2">
    <source>
        <dbReference type="Pfam" id="PF06985"/>
    </source>
</evidence>
<dbReference type="InterPro" id="IPR010730">
    <property type="entry name" value="HET"/>
</dbReference>
<sequence>MTDRHERSPYHHLEQSKRQFRVLRLLNSDANDIRCELNTFSLLDHGLPTFKALSYRWGDDIPEFAVCLDGHQILIRSNLHIIMAQMVAENNRDWIFIDALCINQDDETEKLSQVSAMGEVYQRALEVIAWIVPDPDQCESDAEEASDETADGPEHTLPLSRQQVKDVVLRNSYWSRLWIVQEVLLAKSLTIRLGSAQINWPRLLPPTLFNYRGLPFQNENILRQIRCPDVSPLTNKTAAENILFHRKRGSSSLRAGNRIPFYQAFAFFAMQDCARPHDKVFGYLGLTKSRIQVDYSVSIIDLFVATLADYLMSVGLITDDLTPIRRRMEYMRTGFGTVNGNKLITAIAAFNLDLHDPVVNLLFYEVLKFFVPGWEKVLHTDAMIHWWMARYVESAERDLFAPIPGD</sequence>
<dbReference type="Pfam" id="PF06985">
    <property type="entry name" value="HET"/>
    <property type="match status" value="1"/>
</dbReference>
<accession>A0A8H7BAQ1</accession>
<comment type="caution">
    <text evidence="3">The sequence shown here is derived from an EMBL/GenBank/DDBJ whole genome shotgun (WGS) entry which is preliminary data.</text>
</comment>
<organism evidence="3 4">
    <name type="scientific">Alternaria burnsii</name>
    <dbReference type="NCBI Taxonomy" id="1187904"/>
    <lineage>
        <taxon>Eukaryota</taxon>
        <taxon>Fungi</taxon>
        <taxon>Dikarya</taxon>
        <taxon>Ascomycota</taxon>
        <taxon>Pezizomycotina</taxon>
        <taxon>Dothideomycetes</taxon>
        <taxon>Pleosporomycetidae</taxon>
        <taxon>Pleosporales</taxon>
        <taxon>Pleosporineae</taxon>
        <taxon>Pleosporaceae</taxon>
        <taxon>Alternaria</taxon>
        <taxon>Alternaria sect. Alternaria</taxon>
    </lineage>
</organism>
<evidence type="ECO:0000313" key="4">
    <source>
        <dbReference type="Proteomes" id="UP000596902"/>
    </source>
</evidence>
<dbReference type="GeneID" id="62200405"/>
<feature type="region of interest" description="Disordered" evidence="1">
    <location>
        <begin position="138"/>
        <end position="157"/>
    </location>
</feature>
<reference evidence="3" key="2">
    <citation type="submission" date="2020-08" db="EMBL/GenBank/DDBJ databases">
        <title>Draft Genome Sequence of Cumin Blight Pathogen Alternaria burnsii.</title>
        <authorList>
            <person name="Feng Z."/>
        </authorList>
    </citation>
    <scope>NUCLEOTIDE SEQUENCE</scope>
    <source>
        <strain evidence="3">CBS107.38</strain>
    </source>
</reference>
<dbReference type="PANTHER" id="PTHR24148">
    <property type="entry name" value="ANKYRIN REPEAT DOMAIN-CONTAINING PROTEIN 39 HOMOLOG-RELATED"/>
    <property type="match status" value="1"/>
</dbReference>